<accession>A0A6J6LDE4</accession>
<dbReference type="PANTHER" id="PTHR43861:SF5">
    <property type="entry name" value="BLL5978 PROTEIN"/>
    <property type="match status" value="1"/>
</dbReference>
<evidence type="ECO:0000259" key="1">
    <source>
        <dbReference type="Pfam" id="PF08421"/>
    </source>
</evidence>
<feature type="domain" description="Methyltransferase putative zinc binding" evidence="1">
    <location>
        <begin position="8"/>
        <end position="67"/>
    </location>
</feature>
<organism evidence="3">
    <name type="scientific">freshwater metagenome</name>
    <dbReference type="NCBI Taxonomy" id="449393"/>
    <lineage>
        <taxon>unclassified sequences</taxon>
        <taxon>metagenomes</taxon>
        <taxon>ecological metagenomes</taxon>
    </lineage>
</organism>
<feature type="domain" description="C-methyltransferase" evidence="2">
    <location>
        <begin position="249"/>
        <end position="399"/>
    </location>
</feature>
<dbReference type="Pfam" id="PF08484">
    <property type="entry name" value="Methyltransf_14"/>
    <property type="match status" value="1"/>
</dbReference>
<dbReference type="SUPFAM" id="SSF53335">
    <property type="entry name" value="S-adenosyl-L-methionine-dependent methyltransferases"/>
    <property type="match status" value="1"/>
</dbReference>
<dbReference type="Gene3D" id="3.40.50.150">
    <property type="entry name" value="Vaccinia Virus protein VP39"/>
    <property type="match status" value="1"/>
</dbReference>
<dbReference type="InterPro" id="IPR013691">
    <property type="entry name" value="MeTrfase_14"/>
</dbReference>
<dbReference type="InterPro" id="IPR038576">
    <property type="entry name" value="Methyltransf_Zn-bd_dom_put_sf"/>
</dbReference>
<dbReference type="Gene3D" id="3.40.50.720">
    <property type="entry name" value="NAD(P)-binding Rossmann-like Domain"/>
    <property type="match status" value="1"/>
</dbReference>
<name>A0A6J6LDE4_9ZZZZ</name>
<evidence type="ECO:0000259" key="2">
    <source>
        <dbReference type="Pfam" id="PF08484"/>
    </source>
</evidence>
<dbReference type="CDD" id="cd02440">
    <property type="entry name" value="AdoMet_MTases"/>
    <property type="match status" value="1"/>
</dbReference>
<dbReference type="Pfam" id="PF13489">
    <property type="entry name" value="Methyltransf_23"/>
    <property type="match status" value="1"/>
</dbReference>
<proteinExistence type="predicted"/>
<gene>
    <name evidence="3" type="ORF">UFOPK2292_00178</name>
</gene>
<dbReference type="Gene3D" id="6.20.50.110">
    <property type="entry name" value="Methyltransferase, zinc-binding domain"/>
    <property type="match status" value="1"/>
</dbReference>
<sequence length="408" mass="45269">MLTRRTKCRLCESGQLVLSVELPLTTIADHYRATGEKQMPLYPLDIYRCEACGHIQLLDILPPAVLFDAEFTYMPSKNPALIEHFKMYADLVANLLDAHSASVCLDIGSNDGLFLQTLKARFGSEILGIDPAHAPAEHARSQGVETWEEFFSDDSVRRIKDRFKKIDVISANNVFAHNDDLISFATNVASLMHDGSVFSFEFSYLVDVVEKGLIGTVFHEHVSTHSLLSLIPFLNRCGLDLVDIKRIDTQGGAAIGFAKLLSAKAPISESVAKLLLLERKLGLDTDRGINIFRDRIMADKIKVAELLKPYADVTVGGFGAARSANLLVDFFELGPILNFIIDDSPQKCGKWLNAFEVPILPNSSLVEKNPKVMVCLAWIHTEKITARLKETLGTSIKVIQLYPEIKLV</sequence>
<dbReference type="InterPro" id="IPR029063">
    <property type="entry name" value="SAM-dependent_MTases_sf"/>
</dbReference>
<dbReference type="EMBL" id="CAEZWU010000016">
    <property type="protein sequence ID" value="CAB4659702.1"/>
    <property type="molecule type" value="Genomic_DNA"/>
</dbReference>
<dbReference type="PANTHER" id="PTHR43861">
    <property type="entry name" value="TRANS-ACONITATE 2-METHYLTRANSFERASE-RELATED"/>
    <property type="match status" value="1"/>
</dbReference>
<dbReference type="AlphaFoldDB" id="A0A6J6LDE4"/>
<evidence type="ECO:0000313" key="3">
    <source>
        <dbReference type="EMBL" id="CAB4659702.1"/>
    </source>
</evidence>
<dbReference type="Pfam" id="PF08421">
    <property type="entry name" value="Methyltransf_13"/>
    <property type="match status" value="1"/>
</dbReference>
<protein>
    <submittedName>
        <fullName evidence="3">Unannotated protein</fullName>
    </submittedName>
</protein>
<dbReference type="InterPro" id="IPR013630">
    <property type="entry name" value="Methyltransf_Zn-bd_dom_put"/>
</dbReference>
<reference evidence="3" key="1">
    <citation type="submission" date="2020-05" db="EMBL/GenBank/DDBJ databases">
        <authorList>
            <person name="Chiriac C."/>
            <person name="Salcher M."/>
            <person name="Ghai R."/>
            <person name="Kavagutti S V."/>
        </authorList>
    </citation>
    <scope>NUCLEOTIDE SEQUENCE</scope>
</reference>